<dbReference type="EMBL" id="AVPK01000006">
    <property type="protein sequence ID" value="KGN37098.1"/>
    <property type="molecule type" value="Genomic_DNA"/>
</dbReference>
<dbReference type="Proteomes" id="UP000030011">
    <property type="component" value="Unassembled WGS sequence"/>
</dbReference>
<keyword evidence="6 7" id="KW-0472">Membrane</keyword>
<dbReference type="PANTHER" id="PTHR42709:SF6">
    <property type="entry name" value="UNDECAPRENYL PHOSPHATE TRANSPORTER A"/>
    <property type="match status" value="1"/>
</dbReference>
<keyword evidence="10" id="KW-1185">Reference proteome</keyword>
<name>A0A0A0JJ40_9MICO</name>
<keyword evidence="4 7" id="KW-0812">Transmembrane</keyword>
<evidence type="ECO:0000259" key="8">
    <source>
        <dbReference type="Pfam" id="PF09335"/>
    </source>
</evidence>
<dbReference type="OrthoDB" id="162303at2"/>
<dbReference type="RefSeq" id="WP_035905251.1">
    <property type="nucleotide sequence ID" value="NZ_AVPK01000006.1"/>
</dbReference>
<feature type="domain" description="VTT" evidence="8">
    <location>
        <begin position="36"/>
        <end position="159"/>
    </location>
</feature>
<proteinExistence type="inferred from homology"/>
<comment type="similarity">
    <text evidence="2">Belongs to the DedA family.</text>
</comment>
<keyword evidence="3" id="KW-1003">Cell membrane</keyword>
<comment type="subcellular location">
    <subcellularLocation>
        <location evidence="1">Cell membrane</location>
        <topology evidence="1">Multi-pass membrane protein</topology>
    </subcellularLocation>
</comment>
<feature type="transmembrane region" description="Helical" evidence="7">
    <location>
        <begin position="56"/>
        <end position="77"/>
    </location>
</feature>
<evidence type="ECO:0000256" key="1">
    <source>
        <dbReference type="ARBA" id="ARBA00004651"/>
    </source>
</evidence>
<evidence type="ECO:0000256" key="5">
    <source>
        <dbReference type="ARBA" id="ARBA00022989"/>
    </source>
</evidence>
<reference evidence="9 10" key="1">
    <citation type="submission" date="2013-08" db="EMBL/GenBank/DDBJ databases">
        <title>The genome sequence of Knoellia subterranea.</title>
        <authorList>
            <person name="Zhu W."/>
            <person name="Wang G."/>
        </authorList>
    </citation>
    <scope>NUCLEOTIDE SEQUENCE [LARGE SCALE GENOMIC DNA]</scope>
    <source>
        <strain evidence="9 10">KCTC 19937</strain>
    </source>
</reference>
<evidence type="ECO:0000256" key="7">
    <source>
        <dbReference type="SAM" id="Phobius"/>
    </source>
</evidence>
<dbReference type="InterPro" id="IPR051311">
    <property type="entry name" value="DedA_domain"/>
</dbReference>
<evidence type="ECO:0000256" key="2">
    <source>
        <dbReference type="ARBA" id="ARBA00010792"/>
    </source>
</evidence>
<evidence type="ECO:0000313" key="9">
    <source>
        <dbReference type="EMBL" id="KGN37098.1"/>
    </source>
</evidence>
<feature type="transmembrane region" description="Helical" evidence="7">
    <location>
        <begin position="142"/>
        <end position="163"/>
    </location>
</feature>
<dbReference type="Pfam" id="PF09335">
    <property type="entry name" value="VTT_dom"/>
    <property type="match status" value="1"/>
</dbReference>
<evidence type="ECO:0000256" key="4">
    <source>
        <dbReference type="ARBA" id="ARBA00022692"/>
    </source>
</evidence>
<sequence length="201" mass="21119">MVEAINGFIELHAGAPWLVPALFVFFAVDGILPPLPSEGVLVGLAAVGASTGTPHWLALFVAAAAGAWVGDNLAYLLGRHGRLDRLVARSTRGARALEWARRNFERRGALIVVLGRWIPVGRAAVNLTAGATAFSHRRFASWTVLSGSLWAAWSVGLGTLAGHWVESNALLAACLGIALALVVAVAVERVVRRLAPPAPVT</sequence>
<dbReference type="InterPro" id="IPR032816">
    <property type="entry name" value="VTT_dom"/>
</dbReference>
<gene>
    <name evidence="9" type="ORF">N803_14640</name>
</gene>
<comment type="caution">
    <text evidence="9">The sequence shown here is derived from an EMBL/GenBank/DDBJ whole genome shotgun (WGS) entry which is preliminary data.</text>
</comment>
<dbReference type="AlphaFoldDB" id="A0A0A0JJ40"/>
<evidence type="ECO:0000313" key="10">
    <source>
        <dbReference type="Proteomes" id="UP000030011"/>
    </source>
</evidence>
<dbReference type="STRING" id="1385521.N803_14640"/>
<organism evidence="9 10">
    <name type="scientific">Knoellia subterranea KCTC 19937</name>
    <dbReference type="NCBI Taxonomy" id="1385521"/>
    <lineage>
        <taxon>Bacteria</taxon>
        <taxon>Bacillati</taxon>
        <taxon>Actinomycetota</taxon>
        <taxon>Actinomycetes</taxon>
        <taxon>Micrococcales</taxon>
        <taxon>Intrasporangiaceae</taxon>
        <taxon>Knoellia</taxon>
    </lineage>
</organism>
<keyword evidence="5 7" id="KW-1133">Transmembrane helix</keyword>
<dbReference type="GO" id="GO:0005886">
    <property type="term" value="C:plasma membrane"/>
    <property type="evidence" value="ECO:0007669"/>
    <property type="project" value="UniProtKB-SubCell"/>
</dbReference>
<evidence type="ECO:0000256" key="6">
    <source>
        <dbReference type="ARBA" id="ARBA00023136"/>
    </source>
</evidence>
<accession>A0A0A0JJ40</accession>
<protein>
    <submittedName>
        <fullName evidence="9">Membrane protein</fullName>
    </submittedName>
</protein>
<feature type="transmembrane region" description="Helical" evidence="7">
    <location>
        <begin position="169"/>
        <end position="187"/>
    </location>
</feature>
<evidence type="ECO:0000256" key="3">
    <source>
        <dbReference type="ARBA" id="ARBA00022475"/>
    </source>
</evidence>
<dbReference type="PANTHER" id="PTHR42709">
    <property type="entry name" value="ALKALINE PHOSPHATASE LIKE PROTEIN"/>
    <property type="match status" value="1"/>
</dbReference>
<feature type="transmembrane region" description="Helical" evidence="7">
    <location>
        <begin position="17"/>
        <end position="36"/>
    </location>
</feature>
<dbReference type="eggNOG" id="COG0586">
    <property type="taxonomic scope" value="Bacteria"/>
</dbReference>